<dbReference type="GO" id="GO:0030288">
    <property type="term" value="C:outer membrane-bounded periplasmic space"/>
    <property type="evidence" value="ECO:0007669"/>
    <property type="project" value="TreeGrafter"/>
</dbReference>
<dbReference type="AlphaFoldDB" id="A0A7C9TLG9"/>
<feature type="domain" description="Molybdopterin dinucleotide-binding" evidence="7">
    <location>
        <begin position="879"/>
        <end position="960"/>
    </location>
</feature>
<dbReference type="Gene3D" id="3.40.228.10">
    <property type="entry name" value="Dimethylsulfoxide Reductase, domain 2"/>
    <property type="match status" value="1"/>
</dbReference>
<keyword evidence="10" id="KW-1185">Reference proteome</keyword>
<dbReference type="Proteomes" id="UP000484255">
    <property type="component" value="Unassembled WGS sequence"/>
</dbReference>
<dbReference type="PANTHER" id="PTHR43742">
    <property type="entry name" value="TRIMETHYLAMINE-N-OXIDE REDUCTASE"/>
    <property type="match status" value="1"/>
</dbReference>
<dbReference type="RefSeq" id="WP_163459557.1">
    <property type="nucleotide sequence ID" value="NZ_JAAGOH010000038.1"/>
</dbReference>
<dbReference type="InterPro" id="IPR050612">
    <property type="entry name" value="Prok_Mopterin_Oxidored"/>
</dbReference>
<protein>
    <submittedName>
        <fullName evidence="9">Molybdopterin-dependent oxidoreductase</fullName>
    </submittedName>
</protein>
<gene>
    <name evidence="9" type="ORF">G3A44_20215</name>
</gene>
<comment type="caution">
    <text evidence="9">The sequence shown here is derived from an EMBL/GenBank/DDBJ whole genome shotgun (WGS) entry which is preliminary data.</text>
</comment>
<dbReference type="Pfam" id="PF00384">
    <property type="entry name" value="Molybdopterin"/>
    <property type="match status" value="1"/>
</dbReference>
<dbReference type="Pfam" id="PF01568">
    <property type="entry name" value="Molydop_binding"/>
    <property type="match status" value="1"/>
</dbReference>
<feature type="domain" description="Molybdopterin oxidoreductase" evidence="6">
    <location>
        <begin position="206"/>
        <end position="710"/>
    </location>
</feature>
<keyword evidence="5" id="KW-0560">Oxidoreductase</keyword>
<name>A0A7C9TLG9_9BURK</name>
<evidence type="ECO:0000259" key="7">
    <source>
        <dbReference type="Pfam" id="PF01568"/>
    </source>
</evidence>
<evidence type="ECO:0000256" key="5">
    <source>
        <dbReference type="ARBA" id="ARBA00023002"/>
    </source>
</evidence>
<keyword evidence="3" id="KW-0500">Molybdenum</keyword>
<dbReference type="EMBL" id="JAAGOH010000038">
    <property type="protein sequence ID" value="NDY93520.1"/>
    <property type="molecule type" value="Genomic_DNA"/>
</dbReference>
<dbReference type="GO" id="GO:0009055">
    <property type="term" value="F:electron transfer activity"/>
    <property type="evidence" value="ECO:0007669"/>
    <property type="project" value="TreeGrafter"/>
</dbReference>
<dbReference type="GO" id="GO:0030151">
    <property type="term" value="F:molybdenum ion binding"/>
    <property type="evidence" value="ECO:0007669"/>
    <property type="project" value="TreeGrafter"/>
</dbReference>
<comment type="cofactor">
    <cofactor evidence="1">
        <name>Mo-bis(molybdopterin guanine dinucleotide)</name>
        <dbReference type="ChEBI" id="CHEBI:60539"/>
    </cofactor>
</comment>
<dbReference type="GO" id="GO:0043546">
    <property type="term" value="F:molybdopterin cofactor binding"/>
    <property type="evidence" value="ECO:0007669"/>
    <property type="project" value="InterPro"/>
</dbReference>
<evidence type="ECO:0000256" key="1">
    <source>
        <dbReference type="ARBA" id="ARBA00001942"/>
    </source>
</evidence>
<evidence type="ECO:0000259" key="6">
    <source>
        <dbReference type="Pfam" id="PF00384"/>
    </source>
</evidence>
<evidence type="ECO:0000259" key="8">
    <source>
        <dbReference type="Pfam" id="PF21423"/>
    </source>
</evidence>
<dbReference type="GO" id="GO:0009061">
    <property type="term" value="P:anaerobic respiration"/>
    <property type="evidence" value="ECO:0007669"/>
    <property type="project" value="TreeGrafter"/>
</dbReference>
<organism evidence="9 10">
    <name type="scientific">Ideonella livida</name>
    <dbReference type="NCBI Taxonomy" id="2707176"/>
    <lineage>
        <taxon>Bacteria</taxon>
        <taxon>Pseudomonadati</taxon>
        <taxon>Pseudomonadota</taxon>
        <taxon>Betaproteobacteria</taxon>
        <taxon>Burkholderiales</taxon>
        <taxon>Sphaerotilaceae</taxon>
        <taxon>Ideonella</taxon>
    </lineage>
</organism>
<dbReference type="Gene3D" id="3.40.50.740">
    <property type="match status" value="2"/>
</dbReference>
<evidence type="ECO:0000313" key="9">
    <source>
        <dbReference type="EMBL" id="NDY93520.1"/>
    </source>
</evidence>
<proteinExistence type="inferred from homology"/>
<accession>A0A7C9TLG9</accession>
<evidence type="ECO:0000256" key="4">
    <source>
        <dbReference type="ARBA" id="ARBA00022723"/>
    </source>
</evidence>
<dbReference type="PANTHER" id="PTHR43742:SF10">
    <property type="entry name" value="TRIMETHYLAMINE-N-OXIDE REDUCTASE 2"/>
    <property type="match status" value="1"/>
</dbReference>
<evidence type="ECO:0000256" key="3">
    <source>
        <dbReference type="ARBA" id="ARBA00022505"/>
    </source>
</evidence>
<sequence length="1010" mass="112283">MKRALLRTILFALGPMLQRSARRHPGLGAFLRRHDAVVQIQLKDGTLGRHFHLQGGQVRAHAGLHPAPDVRMVFKDVDTALAMMNPKADMGEVVHAAKAFKVMVLGPDVLCVWFMQALNRMQSSGLQMGTPQPDGCTRYTMLTNGGPLFVHVRQGRIVRLTPIELGADDAASWQITARGRVFRPRRLATVASHALAMKSAVYSDQRILYPMKRVDFDPAGERHPANRGKSGYVRISWDEALDMVSQEILRQRRVHGPGAMTITHGSHHQWGNVGYYLSSLLRFGNLVGFTRVAANPDSWEGWYWGAMHHWGQSQRVGIAGNYGTVEDCLQNAELMVFWSSDPESTRGAYSAHEGTQRRQWARELGIEFVHIDPHFNPTAQWLGGRWVPIRPGTDAALAQAIMQVWVAEDLYDKAYVAAHTTGFEAWRAHLMGEDDGCPKTPEWQEAETGVPAKDVRALARLMARKKLYLAAGANGGGFGGAGRGATGAQWARCMVMLMAMRGLGQPGVNMGNLDSGTPLDHEFYFPGYADGGISGELNWNGNAVHNYQKMPHVITVNPVRQLVPKQHFPEAITQGHASGYLWDGLATELQFAPFQYPMPGYSPIHMIYKYGGSWFSTLTESARMEAAYRHESIEFVVNQSIWMEGETQFADLILPACTQFERFDIGEWCSGGGYLPHGFNNVNHRVIALQHQCIEPLGESKSDYEIFSLILQRLGLGAMFTEGCSELDWCKRVFDSSDVAKRISWAEFCKKGYYVVPAEAEGLRPAVQWRWFAEGRPKDIAEAMPLPSQWSGPMGQGLQTPSGQLEFMPETLQRHDPHNPERPVLNRYIPSWEGRRSAVAERFPLQLVATHSRYSFHTNVDGKGGFLEDIEDHRVRIEGHPYWVLRLHPEDAAARGIRHHSLVKVFNDRGAVICAADVSPLMAPGVVKSWESSAQYQPVEVNGERLDVGGSLNVLTSSRPAISGTHSMAPNACMVQVAAWVGEAPHHCLHHLNHLHHPATGATPAPLQEV</sequence>
<comment type="similarity">
    <text evidence="2">Belongs to the prokaryotic molybdopterin-containing oxidoreductase family.</text>
</comment>
<dbReference type="GO" id="GO:0016491">
    <property type="term" value="F:oxidoreductase activity"/>
    <property type="evidence" value="ECO:0007669"/>
    <property type="project" value="UniProtKB-KW"/>
</dbReference>
<dbReference type="InterPro" id="IPR009010">
    <property type="entry name" value="Asp_de-COase-like_dom_sf"/>
</dbReference>
<reference evidence="9 10" key="1">
    <citation type="submission" date="2020-02" db="EMBL/GenBank/DDBJ databases">
        <title>Ideonella bacterium strain TBM-1.</title>
        <authorList>
            <person name="Chen W.-M."/>
        </authorList>
    </citation>
    <scope>NUCLEOTIDE SEQUENCE [LARGE SCALE GENOMIC DNA]</scope>
    <source>
        <strain evidence="9 10">TBM-1</strain>
    </source>
</reference>
<dbReference type="SUPFAM" id="SSF53706">
    <property type="entry name" value="Formate dehydrogenase/DMSO reductase, domains 1-3"/>
    <property type="match status" value="1"/>
</dbReference>
<feature type="domain" description="Pyrogallol hydroxytransferase large subunit-like N-terminal" evidence="8">
    <location>
        <begin position="146"/>
        <end position="199"/>
    </location>
</feature>
<dbReference type="Gene3D" id="2.20.25.340">
    <property type="match status" value="1"/>
</dbReference>
<dbReference type="InterPro" id="IPR006657">
    <property type="entry name" value="MoPterin_dinucl-bd_dom"/>
</dbReference>
<evidence type="ECO:0000313" key="10">
    <source>
        <dbReference type="Proteomes" id="UP000484255"/>
    </source>
</evidence>
<dbReference type="Pfam" id="PF21423">
    <property type="entry name" value="AhtL-like_1st"/>
    <property type="match status" value="1"/>
</dbReference>
<dbReference type="InterPro" id="IPR006656">
    <property type="entry name" value="Mopterin_OxRdtase"/>
</dbReference>
<dbReference type="Gene3D" id="2.40.40.20">
    <property type="match status" value="1"/>
</dbReference>
<dbReference type="InterPro" id="IPR049032">
    <property type="entry name" value="AhtL-like_N"/>
</dbReference>
<keyword evidence="4" id="KW-0479">Metal-binding</keyword>
<evidence type="ECO:0000256" key="2">
    <source>
        <dbReference type="ARBA" id="ARBA00010312"/>
    </source>
</evidence>
<dbReference type="SUPFAM" id="SSF50692">
    <property type="entry name" value="ADC-like"/>
    <property type="match status" value="1"/>
</dbReference>